<organism evidence="12 13">
    <name type="scientific">Arthroderma benhamiae (strain ATCC MYA-4681 / CBS 112371)</name>
    <name type="common">Trichophyton mentagrophytes</name>
    <dbReference type="NCBI Taxonomy" id="663331"/>
    <lineage>
        <taxon>Eukaryota</taxon>
        <taxon>Fungi</taxon>
        <taxon>Dikarya</taxon>
        <taxon>Ascomycota</taxon>
        <taxon>Pezizomycotina</taxon>
        <taxon>Eurotiomycetes</taxon>
        <taxon>Eurotiomycetidae</taxon>
        <taxon>Onygenales</taxon>
        <taxon>Arthrodermataceae</taxon>
        <taxon>Trichophyton</taxon>
    </lineage>
</organism>
<dbReference type="InterPro" id="IPR038881">
    <property type="entry name" value="Yae1-like"/>
</dbReference>
<dbReference type="GO" id="GO:0005634">
    <property type="term" value="C:nucleus"/>
    <property type="evidence" value="ECO:0007669"/>
    <property type="project" value="UniProtKB-SubCell"/>
</dbReference>
<feature type="compositionally biased region" description="Basic and acidic residues" evidence="10">
    <location>
        <begin position="262"/>
        <end position="276"/>
    </location>
</feature>
<feature type="region of interest" description="Disordered" evidence="10">
    <location>
        <begin position="46"/>
        <end position="162"/>
    </location>
</feature>
<dbReference type="OMA" id="AHVQEGF"/>
<gene>
    <name evidence="12" type="ORF">ARB_03525</name>
</gene>
<name>D4B4Y5_ARTBC</name>
<keyword evidence="13" id="KW-1185">Reference proteome</keyword>
<dbReference type="Proteomes" id="UP000008866">
    <property type="component" value="Unassembled WGS sequence"/>
</dbReference>
<feature type="compositionally biased region" description="Low complexity" evidence="10">
    <location>
        <begin position="121"/>
        <end position="130"/>
    </location>
</feature>
<dbReference type="STRING" id="663331.D4B4Y5"/>
<dbReference type="RefSeq" id="XP_003010270.1">
    <property type="nucleotide sequence ID" value="XM_003010224.1"/>
</dbReference>
<comment type="subcellular location">
    <subcellularLocation>
        <location evidence="3">Cytoplasm</location>
    </subcellularLocation>
    <subcellularLocation>
        <location evidence="2">Nucleus</location>
    </subcellularLocation>
</comment>
<dbReference type="KEGG" id="abe:ARB_03525"/>
<evidence type="ECO:0000256" key="7">
    <source>
        <dbReference type="ARBA" id="ARBA00018400"/>
    </source>
</evidence>
<evidence type="ECO:0000313" key="12">
    <source>
        <dbReference type="EMBL" id="EFE29630.1"/>
    </source>
</evidence>
<feature type="region of interest" description="Disordered" evidence="10">
    <location>
        <begin position="262"/>
        <end position="285"/>
    </location>
</feature>
<comment type="caution">
    <text evidence="12">The sequence shown here is derived from an EMBL/GenBank/DDBJ whole genome shotgun (WGS) entry which is preliminary data.</text>
</comment>
<evidence type="ECO:0000256" key="2">
    <source>
        <dbReference type="ARBA" id="ARBA00004123"/>
    </source>
</evidence>
<dbReference type="PANTHER" id="PTHR18829:SF0">
    <property type="entry name" value="PROTEIN YAE1 HOMOLOG"/>
    <property type="match status" value="1"/>
</dbReference>
<dbReference type="eggNOG" id="KOG4774">
    <property type="taxonomic scope" value="Eukaryota"/>
</dbReference>
<feature type="compositionally biased region" description="Low complexity" evidence="10">
    <location>
        <begin position="85"/>
        <end position="95"/>
    </location>
</feature>
<comment type="similarity">
    <text evidence="4">Belongs to the YAE1 family.</text>
</comment>
<evidence type="ECO:0000256" key="3">
    <source>
        <dbReference type="ARBA" id="ARBA00004496"/>
    </source>
</evidence>
<dbReference type="GO" id="GO:0005737">
    <property type="term" value="C:cytoplasm"/>
    <property type="evidence" value="ECO:0007669"/>
    <property type="project" value="UniProtKB-SubCell"/>
</dbReference>
<comment type="subunit">
    <text evidence="5">May form a complex with LTO1.</text>
</comment>
<comment type="function">
    <text evidence="1">The complex LTO1:YAE1 may function as a target specific adapter that probably recruits apo-RPLI1 to the cytosolic iron-sulfur protein assembly (CIA) complex machinery. May be required for biogenesis of the large ribosomal subunit and initiation of translation.</text>
</comment>
<protein>
    <recommendedName>
        <fullName evidence="7">Protein YAE1</fullName>
    </recommendedName>
    <alternativeName>
        <fullName evidence="6">Protein yae1</fullName>
    </alternativeName>
</protein>
<evidence type="ECO:0000259" key="11">
    <source>
        <dbReference type="Pfam" id="PF09811"/>
    </source>
</evidence>
<evidence type="ECO:0000256" key="5">
    <source>
        <dbReference type="ARBA" id="ARBA00011427"/>
    </source>
</evidence>
<dbReference type="Pfam" id="PF09811">
    <property type="entry name" value="Yae1_N"/>
    <property type="match status" value="1"/>
</dbReference>
<evidence type="ECO:0000256" key="9">
    <source>
        <dbReference type="ARBA" id="ARBA00023242"/>
    </source>
</evidence>
<dbReference type="EMBL" id="ABSU01000035">
    <property type="protein sequence ID" value="EFE29630.1"/>
    <property type="molecule type" value="Genomic_DNA"/>
</dbReference>
<dbReference type="GeneID" id="9525538"/>
<evidence type="ECO:0000256" key="10">
    <source>
        <dbReference type="SAM" id="MobiDB-lite"/>
    </source>
</evidence>
<reference evidence="13" key="1">
    <citation type="journal article" date="2011" name="Genome Biol.">
        <title>Comparative and functional genomics provide insights into the pathogenicity of dermatophytic fungi.</title>
        <authorList>
            <person name="Burmester A."/>
            <person name="Shelest E."/>
            <person name="Gloeckner G."/>
            <person name="Heddergott C."/>
            <person name="Schindler S."/>
            <person name="Staib P."/>
            <person name="Heidel A."/>
            <person name="Felder M."/>
            <person name="Petzold A."/>
            <person name="Szafranski K."/>
            <person name="Feuermann M."/>
            <person name="Pedruzzi I."/>
            <person name="Priebe S."/>
            <person name="Groth M."/>
            <person name="Winkler R."/>
            <person name="Li W."/>
            <person name="Kniemeyer O."/>
            <person name="Schroeckh V."/>
            <person name="Hertweck C."/>
            <person name="Hube B."/>
            <person name="White T.C."/>
            <person name="Platzer M."/>
            <person name="Guthke R."/>
            <person name="Heitman J."/>
            <person name="Woestemeyer J."/>
            <person name="Zipfel P.F."/>
            <person name="Monod M."/>
            <person name="Brakhage A.A."/>
        </authorList>
    </citation>
    <scope>NUCLEOTIDE SEQUENCE [LARGE SCALE GENOMIC DNA]</scope>
    <source>
        <strain evidence="13">ATCC MYA-4681 / CBS 112371</strain>
    </source>
</reference>
<accession>D4B4Y5</accession>
<sequence length="305" mass="32913">MALNPKLKVQVFNHLELSHQPNLPLSIARLMDIKDGLKKIYTEYIQDKKEEEKKRNKKVEEERMTASSVDTAGSADEQPLPSPLSPSTSMSSPSPGEEAGRLADMASNGLDDVFGSSPPRTAAETTAASAADEDGDMLGRRAGEDTVPSLAEPSDLPSLRRQHVTAGYRDGVTAAKGEHVQRGFDKGYPVGAELGVRVGIVLGVLEGLVKALSSSGGGSEKEAEDKDSRAASRARVTALFETAKRELVLERIFSLEEQGTVKEVERGEEGEGEDRGNPYSRLGQAGDTAVTRWEDRVRILLAELR</sequence>
<evidence type="ECO:0000313" key="13">
    <source>
        <dbReference type="Proteomes" id="UP000008866"/>
    </source>
</evidence>
<feature type="compositionally biased region" description="Basic and acidic residues" evidence="10">
    <location>
        <begin position="46"/>
        <end position="64"/>
    </location>
</feature>
<keyword evidence="8" id="KW-0963">Cytoplasm</keyword>
<keyword evidence="9" id="KW-0539">Nucleus</keyword>
<feature type="domain" description="Essential protein Yae1 N-terminal" evidence="11">
    <location>
        <begin position="167"/>
        <end position="205"/>
    </location>
</feature>
<dbReference type="HOGENOM" id="CLU_066684_1_0_1"/>
<dbReference type="AlphaFoldDB" id="D4B4Y5"/>
<evidence type="ECO:0000256" key="6">
    <source>
        <dbReference type="ARBA" id="ARBA00017286"/>
    </source>
</evidence>
<evidence type="ECO:0000256" key="4">
    <source>
        <dbReference type="ARBA" id="ARBA00007096"/>
    </source>
</evidence>
<evidence type="ECO:0000256" key="1">
    <source>
        <dbReference type="ARBA" id="ARBA00003836"/>
    </source>
</evidence>
<dbReference type="PANTHER" id="PTHR18829">
    <property type="entry name" value="PROTEIN YAE1 HOMOLOG"/>
    <property type="match status" value="1"/>
</dbReference>
<proteinExistence type="inferred from homology"/>
<dbReference type="InterPro" id="IPR019191">
    <property type="entry name" value="Essential_protein_Yae1_N"/>
</dbReference>
<evidence type="ECO:0000256" key="8">
    <source>
        <dbReference type="ARBA" id="ARBA00022490"/>
    </source>
</evidence>